<gene>
    <name evidence="3" type="ORF">UFOVP328_263</name>
</gene>
<reference evidence="3" key="1">
    <citation type="submission" date="2020-04" db="EMBL/GenBank/DDBJ databases">
        <authorList>
            <person name="Chiriac C."/>
            <person name="Salcher M."/>
            <person name="Ghai R."/>
            <person name="Kavagutti S V."/>
        </authorList>
    </citation>
    <scope>NUCLEOTIDE SEQUENCE</scope>
</reference>
<evidence type="ECO:0000256" key="1">
    <source>
        <dbReference type="ARBA" id="ARBA00022801"/>
    </source>
</evidence>
<dbReference type="PROSITE" id="PS51462">
    <property type="entry name" value="NUDIX"/>
    <property type="match status" value="1"/>
</dbReference>
<evidence type="ECO:0000259" key="2">
    <source>
        <dbReference type="PROSITE" id="PS51462"/>
    </source>
</evidence>
<keyword evidence="1 3" id="KW-0378">Hydrolase</keyword>
<dbReference type="Gene3D" id="3.90.79.10">
    <property type="entry name" value="Nucleoside Triphosphate Pyrophosphohydrolase"/>
    <property type="match status" value="1"/>
</dbReference>
<proteinExistence type="predicted"/>
<dbReference type="InterPro" id="IPR000086">
    <property type="entry name" value="NUDIX_hydrolase_dom"/>
</dbReference>
<dbReference type="Pfam" id="PF00293">
    <property type="entry name" value="NUDIX"/>
    <property type="match status" value="1"/>
</dbReference>
<dbReference type="EMBL" id="LR796341">
    <property type="protein sequence ID" value="CAB4138070.1"/>
    <property type="molecule type" value="Genomic_DNA"/>
</dbReference>
<dbReference type="PANTHER" id="PTHR43736">
    <property type="entry name" value="ADP-RIBOSE PYROPHOSPHATASE"/>
    <property type="match status" value="1"/>
</dbReference>
<organism evidence="3">
    <name type="scientific">uncultured Caudovirales phage</name>
    <dbReference type="NCBI Taxonomy" id="2100421"/>
    <lineage>
        <taxon>Viruses</taxon>
        <taxon>Duplodnaviria</taxon>
        <taxon>Heunggongvirae</taxon>
        <taxon>Uroviricota</taxon>
        <taxon>Caudoviricetes</taxon>
        <taxon>Peduoviridae</taxon>
        <taxon>Maltschvirus</taxon>
        <taxon>Maltschvirus maltsch</taxon>
    </lineage>
</organism>
<dbReference type="PANTHER" id="PTHR43736:SF1">
    <property type="entry name" value="DIHYDRONEOPTERIN TRIPHOSPHATE DIPHOSPHATASE"/>
    <property type="match status" value="1"/>
</dbReference>
<feature type="domain" description="Nudix hydrolase" evidence="2">
    <location>
        <begin position="17"/>
        <end position="148"/>
    </location>
</feature>
<dbReference type="InterPro" id="IPR015797">
    <property type="entry name" value="NUDIX_hydrolase-like_dom_sf"/>
</dbReference>
<name>A0A6J5LZ75_9CAUD</name>
<dbReference type="InterPro" id="IPR020476">
    <property type="entry name" value="Nudix_hydrolase"/>
</dbReference>
<protein>
    <submittedName>
        <fullName evidence="3">MutT NTP pyrophosphohydrolases including oxidative damage repair enzymes</fullName>
    </submittedName>
</protein>
<evidence type="ECO:0000313" key="3">
    <source>
        <dbReference type="EMBL" id="CAB4138070.1"/>
    </source>
</evidence>
<dbReference type="PRINTS" id="PR00502">
    <property type="entry name" value="NUDIXFAMILY"/>
</dbReference>
<accession>A0A6J5LZ75</accession>
<dbReference type="CDD" id="cd02883">
    <property type="entry name" value="NUDIX_Hydrolase"/>
    <property type="match status" value="1"/>
</dbReference>
<sequence length="155" mass="17483">MDQELSRSLSGGRMESSVVNAVGVWFYSVSTQRYLYLLRNDPRHPGTWGLPGGKIEDGETLIEAITRECTEEMGAMPDYIRLAPVEKFTSADEGFVYHTFFCSVVGEFCPTLNHEHNGWAWISTGSRPKPMHPGLWSTLNFDAVKNKIETMESMD</sequence>
<dbReference type="SUPFAM" id="SSF55811">
    <property type="entry name" value="Nudix"/>
    <property type="match status" value="1"/>
</dbReference>
<dbReference type="GO" id="GO:0016787">
    <property type="term" value="F:hydrolase activity"/>
    <property type="evidence" value="ECO:0007669"/>
    <property type="project" value="UniProtKB-KW"/>
</dbReference>